<feature type="compositionally biased region" description="Basic and acidic residues" evidence="5">
    <location>
        <begin position="30"/>
        <end position="50"/>
    </location>
</feature>
<feature type="compositionally biased region" description="Low complexity" evidence="5">
    <location>
        <begin position="402"/>
        <end position="414"/>
    </location>
</feature>
<feature type="compositionally biased region" description="Basic and acidic residues" evidence="5">
    <location>
        <begin position="350"/>
        <end position="360"/>
    </location>
</feature>
<organism evidence="7 8">
    <name type="scientific">Nakaseomyces bracarensis</name>
    <dbReference type="NCBI Taxonomy" id="273131"/>
    <lineage>
        <taxon>Eukaryota</taxon>
        <taxon>Fungi</taxon>
        <taxon>Dikarya</taxon>
        <taxon>Ascomycota</taxon>
        <taxon>Saccharomycotina</taxon>
        <taxon>Saccharomycetes</taxon>
        <taxon>Saccharomycetales</taxon>
        <taxon>Saccharomycetaceae</taxon>
        <taxon>Nakaseomyces</taxon>
    </lineage>
</organism>
<feature type="compositionally biased region" description="Basic residues" evidence="5">
    <location>
        <begin position="337"/>
        <end position="349"/>
    </location>
</feature>
<evidence type="ECO:0000256" key="3">
    <source>
        <dbReference type="ARBA" id="ARBA00023161"/>
    </source>
</evidence>
<feature type="compositionally biased region" description="Basic residues" evidence="5">
    <location>
        <begin position="319"/>
        <end position="328"/>
    </location>
</feature>
<feature type="region of interest" description="Disordered" evidence="5">
    <location>
        <begin position="383"/>
        <end position="425"/>
    </location>
</feature>
<dbReference type="InterPro" id="IPR012677">
    <property type="entry name" value="Nucleotide-bd_a/b_plait_sf"/>
</dbReference>
<comment type="caution">
    <text evidence="7">The sequence shown here is derived from an EMBL/GenBank/DDBJ whole genome shotgun (WGS) entry which is preliminary data.</text>
</comment>
<name>A0ABR4NWF1_9SACH</name>
<keyword evidence="3" id="KW-0866">Nonsense-mediated mRNA decay</keyword>
<reference evidence="7 8" key="1">
    <citation type="submission" date="2024-05" db="EMBL/GenBank/DDBJ databases">
        <title>Long read based assembly of the Candida bracarensis genome reveals expanded adhesin content.</title>
        <authorList>
            <person name="Marcet-Houben M."/>
            <person name="Ksiezopolska E."/>
            <person name="Gabaldon T."/>
        </authorList>
    </citation>
    <scope>NUCLEOTIDE SEQUENCE [LARGE SCALE GENOMIC DNA]</scope>
    <source>
        <strain evidence="7 8">CBM6</strain>
    </source>
</reference>
<evidence type="ECO:0000256" key="1">
    <source>
        <dbReference type="ARBA" id="ARBA00004123"/>
    </source>
</evidence>
<feature type="compositionally biased region" description="Basic and acidic residues" evidence="5">
    <location>
        <begin position="1"/>
        <end position="17"/>
    </location>
</feature>
<keyword evidence="4" id="KW-0539">Nucleus</keyword>
<feature type="domain" description="UPF3" evidence="6">
    <location>
        <begin position="130"/>
        <end position="281"/>
    </location>
</feature>
<dbReference type="PANTHER" id="PTHR13112">
    <property type="entry name" value="UPF3 REGULATOR OF NONSENSE TRANSCRIPTS-LIKE PROTEIN"/>
    <property type="match status" value="1"/>
</dbReference>
<evidence type="ECO:0000256" key="2">
    <source>
        <dbReference type="ARBA" id="ARBA00005991"/>
    </source>
</evidence>
<dbReference type="Proteomes" id="UP001623330">
    <property type="component" value="Unassembled WGS sequence"/>
</dbReference>
<keyword evidence="8" id="KW-1185">Reference proteome</keyword>
<evidence type="ECO:0000256" key="5">
    <source>
        <dbReference type="SAM" id="MobiDB-lite"/>
    </source>
</evidence>
<feature type="region of interest" description="Disordered" evidence="5">
    <location>
        <begin position="1"/>
        <end position="119"/>
    </location>
</feature>
<comment type="subcellular location">
    <subcellularLocation>
        <location evidence="1">Nucleus</location>
    </subcellularLocation>
</comment>
<evidence type="ECO:0000313" key="7">
    <source>
        <dbReference type="EMBL" id="KAL3233030.1"/>
    </source>
</evidence>
<evidence type="ECO:0000313" key="8">
    <source>
        <dbReference type="Proteomes" id="UP001623330"/>
    </source>
</evidence>
<dbReference type="SUPFAM" id="SSF54928">
    <property type="entry name" value="RNA-binding domain, RBD"/>
    <property type="match status" value="1"/>
</dbReference>
<feature type="compositionally biased region" description="Basic and acidic residues" evidence="5">
    <location>
        <begin position="70"/>
        <end position="88"/>
    </location>
</feature>
<dbReference type="PANTHER" id="PTHR13112:SF0">
    <property type="entry name" value="FI21285P1"/>
    <property type="match status" value="1"/>
</dbReference>
<proteinExistence type="inferred from homology"/>
<comment type="similarity">
    <text evidence="2">Belongs to the RENT3 family.</text>
</comment>
<dbReference type="Pfam" id="PF03467">
    <property type="entry name" value="Smg4_UPF3"/>
    <property type="match status" value="1"/>
</dbReference>
<evidence type="ECO:0000256" key="4">
    <source>
        <dbReference type="ARBA" id="ARBA00023242"/>
    </source>
</evidence>
<feature type="compositionally biased region" description="Low complexity" evidence="5">
    <location>
        <begin position="51"/>
        <end position="64"/>
    </location>
</feature>
<gene>
    <name evidence="7" type="ORF">RNJ44_04946</name>
</gene>
<accession>A0ABR4NWF1</accession>
<dbReference type="InterPro" id="IPR039722">
    <property type="entry name" value="Upf3"/>
</dbReference>
<protein>
    <submittedName>
        <fullName evidence="7">Nonsense-mediated mRNA decay protein 3</fullName>
    </submittedName>
</protein>
<dbReference type="Gene3D" id="3.30.70.330">
    <property type="match status" value="1"/>
</dbReference>
<feature type="region of interest" description="Disordered" evidence="5">
    <location>
        <begin position="315"/>
        <end position="371"/>
    </location>
</feature>
<sequence>MAEEGRKRPKKKDEKKPSKPSIRNNNNNKKKVDNDKIENKKEKEKEKKDVSSSGENSSNSNVSKTKSRSKKTENKGKNNGEKKEDSKKSRPKKKNVNKKSKNDLKPAQRDSKPSRRETQRLQAALEQNYKKLVVRMLPPMLTENQFWDTIDTTIFNDKQKYFDDNGIVEQYFHQGGSLSRFASISTRKKSFSRMYIIFKDLECARKFSIQVKDLMFTDSEDNSNKPALKISQYVKLFINTSKRSRIDNSSLEGTIEDDDIYKNFIKSMDYVKAHQFEEDMEGISMLRPIEAELKLKRKRTEAAAKAAEIALTKLSGTKVRSKKKRDKKKNGDDSSKKKSKKKRRRRKRKSKEERLAEKMKNGSNTEIKNMVILEKAGQKILKERLKNEKKKGSNTSLPALKGNSSDSSGNNTSNKKVPILLKRSS</sequence>
<feature type="compositionally biased region" description="Basic and acidic residues" evidence="5">
    <location>
        <begin position="100"/>
        <end position="119"/>
    </location>
</feature>
<dbReference type="InterPro" id="IPR035979">
    <property type="entry name" value="RBD_domain_sf"/>
</dbReference>
<feature type="compositionally biased region" description="Basic residues" evidence="5">
    <location>
        <begin position="89"/>
        <end position="99"/>
    </location>
</feature>
<evidence type="ECO:0000259" key="6">
    <source>
        <dbReference type="Pfam" id="PF03467"/>
    </source>
</evidence>
<dbReference type="CDD" id="cd12455">
    <property type="entry name" value="RRM_like_Smg4_UPF3"/>
    <property type="match status" value="1"/>
</dbReference>
<dbReference type="EMBL" id="JBEVYD010000005">
    <property type="protein sequence ID" value="KAL3233030.1"/>
    <property type="molecule type" value="Genomic_DNA"/>
</dbReference>
<dbReference type="InterPro" id="IPR005120">
    <property type="entry name" value="UPF3_dom"/>
</dbReference>